<dbReference type="PROSITE" id="PS51257">
    <property type="entry name" value="PROKAR_LIPOPROTEIN"/>
    <property type="match status" value="1"/>
</dbReference>
<accession>A0ABS3B4J6</accession>
<feature type="signal peptide" evidence="1">
    <location>
        <begin position="1"/>
        <end position="19"/>
    </location>
</feature>
<protein>
    <recommendedName>
        <fullName evidence="4">Lipoprotein</fullName>
    </recommendedName>
</protein>
<gene>
    <name evidence="2" type="ORF">JR064_15230</name>
</gene>
<keyword evidence="1" id="KW-0732">Signal</keyword>
<dbReference type="RefSeq" id="WP_206230278.1">
    <property type="nucleotide sequence ID" value="NZ_JAFIWB010000018.1"/>
</dbReference>
<evidence type="ECO:0000256" key="1">
    <source>
        <dbReference type="SAM" id="SignalP"/>
    </source>
</evidence>
<evidence type="ECO:0000313" key="2">
    <source>
        <dbReference type="EMBL" id="MBN6103520.1"/>
    </source>
</evidence>
<comment type="caution">
    <text evidence="2">The sequence shown here is derived from an EMBL/GenBank/DDBJ whole genome shotgun (WGS) entry which is preliminary data.</text>
</comment>
<dbReference type="Proteomes" id="UP000695802">
    <property type="component" value="Unassembled WGS sequence"/>
</dbReference>
<organism evidence="2 3">
    <name type="scientific">Xanthomonas bonasiae</name>
    <dbReference type="NCBI Taxonomy" id="2810351"/>
    <lineage>
        <taxon>Bacteria</taxon>
        <taxon>Pseudomonadati</taxon>
        <taxon>Pseudomonadota</taxon>
        <taxon>Gammaproteobacteria</taxon>
        <taxon>Lysobacterales</taxon>
        <taxon>Lysobacteraceae</taxon>
        <taxon>Xanthomonas</taxon>
    </lineage>
</organism>
<keyword evidence="3" id="KW-1185">Reference proteome</keyword>
<name>A0ABS3B4J6_9XANT</name>
<reference evidence="2 3" key="1">
    <citation type="submission" date="2021-02" db="EMBL/GenBank/DDBJ databases">
        <title>Taxonomically Unique Crown Gall-Associated Xanthomonas Stains Have Deficiency in Virulence Repertories.</title>
        <authorList>
            <person name="Mafakheri H."/>
            <person name="Taghavi S.M."/>
            <person name="Dimkic I."/>
            <person name="Nemanja K."/>
            <person name="Osdaghi E."/>
        </authorList>
    </citation>
    <scope>NUCLEOTIDE SEQUENCE [LARGE SCALE GENOMIC DNA]</scope>
    <source>
        <strain evidence="2 3">FX4</strain>
    </source>
</reference>
<evidence type="ECO:0008006" key="4">
    <source>
        <dbReference type="Google" id="ProtNLM"/>
    </source>
</evidence>
<evidence type="ECO:0000313" key="3">
    <source>
        <dbReference type="Proteomes" id="UP000695802"/>
    </source>
</evidence>
<sequence>MKHLLTLVLLALCATALSACDPTTGKKNMSPEDYLTYNVSAWNGVTSVTAPWIGGERGEQLLADASELKSMQPHRNALNNPRKQIASANRGYEGFGIPEDAQDMDAKLKSYYKNTDTVLATLQEITALPDGYTQAQVQPLLERLNTESDALDKDATALDAAQNAYAKKHRIHLVTSG</sequence>
<proteinExistence type="predicted"/>
<feature type="chain" id="PRO_5045406052" description="Lipoprotein" evidence="1">
    <location>
        <begin position="20"/>
        <end position="177"/>
    </location>
</feature>
<dbReference type="EMBL" id="JAFIWB010000018">
    <property type="protein sequence ID" value="MBN6103520.1"/>
    <property type="molecule type" value="Genomic_DNA"/>
</dbReference>